<dbReference type="InterPro" id="IPR000157">
    <property type="entry name" value="TIR_dom"/>
</dbReference>
<evidence type="ECO:0000313" key="8">
    <source>
        <dbReference type="RefSeq" id="XP_010494609.1"/>
    </source>
</evidence>
<keyword evidence="3" id="KW-0611">Plant defense</keyword>
<dbReference type="InterPro" id="IPR032675">
    <property type="entry name" value="LRR_dom_sf"/>
</dbReference>
<sequence length="1380" mass="157098">MLNGSARWIRKASHQSTSPGRNEWNDSKLVKEIVRDVYEKLFSMGRIGIYSKLLEIENMVCKLPVGIRRIGIWGMPGIGKTTLAKAVFDQMSGEFDASCFLENYEKVIHENGLYRFLEEQLLKEKPGLLRDKLNNKRVLVVLDDVRSPLLTESLLGGFDWFGPGSLIILTSRDKQVFRLCGVNQMYEVQGFNEKNALQLFFLCASIKDTTEQNLLELSVKVVQYASGNPLALNIFGKALKGHKKLSAMETAFVKLNRSPPLKIVDTFKSSYYTLTDSEKNIFLDIAAFFQGENVDYVMQLLDGCDFFPHVGIDVLVEKCLVTVSENRLQMHNLIQDVGREIINRDTVQIERRSRLWQPWSIKYLLEDNEHRADGERKTTSKPAQGTDEIEGIFLDASNISFNIKPAAFENMLNLRLLKIYCSNPEVHPVINFSKGVLNSLPNKLRLLHWENYSLQSLPQNFDPRHLVEINMPYSKLKKLWGGTKNLKMLRKIRLCHSQHLVDIEDLLKAQNIEVIDLQGCTRLQSFPVTDQLLHLRVVNLSGCTEIKNFPEIPPNIQTLHLQGTGIIDLSLSVVKPNFRELKNILTEIPGLSGVSNLEQIDLEPLTSRMKISTSNQDPWKLICLELKDCSRLQSLPNMVNFEFLNILDLSGCSGLETIQGFPRNLKELYLAGTAVREVPKLPQTLEVLNAHGCVTLKSIHLDFQQLPMHYTFSNCFDLSPQVVKDFLVKAVANVKQIPRDLLQELNKTLAFSFCAPSHANENSTLDLQPGSSVMMQLDPSWRSKLVGFSMLVEVSFSEDYYDATGFGIGCICRWKNEEGHFNRLERTFHFWGPGEAIPKVQNDHIFVFSDVKVFPSTSDILANLVVFEFFPVNKEGKRLDDSCTVTRCGLYVIASATDNTELRMSSSNSSLDPTEFSGNDIEEVMRVAYNDLQETDKALFLYIACLFNDKDVDLVVPLISTVDLDISSGLSVLANMSLIHVSSNGPIVMHSFLRKMGKEILRKESMLPGSWKDFTQDFEKVLVASSSSRKWKYDVFPSFIGEDVRRTFLSHLLQAFESKRINMFRDNEIDISQLIDPVTVRAIRESRILIVVLSENYASSSWNLNNLVEITKSCKVFGQRVIPIFYNVNPSHVRNQIGEFGNRFQETCKNKTENEKQEWCQALYEVANKMGYPTIDWDNEAKMVETIVDEVLSELNTTTTVSKDFDNFVGIKDHISKINTLLCLESNEVRMVGIWGPSGIGKSTIARALYSRLACHFQRSIYVDRDFIYKTMEYSRRSQLDDYGTKLYLQKQFLSEVLGQKYRVIYHLGMVSEKLKDQKVLIILDDAYDHVLLEALVGDTGWFGSGSRIIVITQDKRLLHGYGIDNMYKVDLPSKKQALC</sequence>
<feature type="region of interest" description="Disordered" evidence="5">
    <location>
        <begin position="1"/>
        <end position="23"/>
    </location>
</feature>
<evidence type="ECO:0000256" key="5">
    <source>
        <dbReference type="SAM" id="MobiDB-lite"/>
    </source>
</evidence>
<dbReference type="InterPro" id="IPR042197">
    <property type="entry name" value="Apaf_helical"/>
</dbReference>
<dbReference type="PROSITE" id="PS50104">
    <property type="entry name" value="TIR"/>
    <property type="match status" value="1"/>
</dbReference>
<dbReference type="Pfam" id="PF23282">
    <property type="entry name" value="WHD_ROQ1"/>
    <property type="match status" value="2"/>
</dbReference>
<evidence type="ECO:0000256" key="3">
    <source>
        <dbReference type="ARBA" id="ARBA00022821"/>
    </source>
</evidence>
<dbReference type="Proteomes" id="UP000694864">
    <property type="component" value="Chromosome 20"/>
</dbReference>
<feature type="domain" description="TIR" evidence="6">
    <location>
        <begin position="1031"/>
        <end position="1195"/>
    </location>
</feature>
<dbReference type="Pfam" id="PF07725">
    <property type="entry name" value="LRR_3"/>
    <property type="match status" value="1"/>
</dbReference>
<dbReference type="InterPro" id="IPR036390">
    <property type="entry name" value="WH_DNA-bd_sf"/>
</dbReference>
<dbReference type="InterPro" id="IPR044974">
    <property type="entry name" value="Disease_R_plants"/>
</dbReference>
<dbReference type="Pfam" id="PF00931">
    <property type="entry name" value="NB-ARC"/>
    <property type="match status" value="2"/>
</dbReference>
<dbReference type="SUPFAM" id="SSF52200">
    <property type="entry name" value="Toll/Interleukin receptor TIR domain"/>
    <property type="match status" value="1"/>
</dbReference>
<dbReference type="GeneID" id="104771732"/>
<evidence type="ECO:0000256" key="1">
    <source>
        <dbReference type="ARBA" id="ARBA00022614"/>
    </source>
</evidence>
<dbReference type="InterPro" id="IPR058192">
    <property type="entry name" value="WHD_ROQ1-like"/>
</dbReference>
<keyword evidence="7" id="KW-1185">Reference proteome</keyword>
<dbReference type="InterPro" id="IPR035897">
    <property type="entry name" value="Toll_tir_struct_dom_sf"/>
</dbReference>
<dbReference type="SUPFAM" id="SSF52540">
    <property type="entry name" value="P-loop containing nucleoside triphosphate hydrolases"/>
    <property type="match status" value="2"/>
</dbReference>
<keyword evidence="4" id="KW-0520">NAD</keyword>
<dbReference type="InterPro" id="IPR011713">
    <property type="entry name" value="Leu-rich_rpt_3"/>
</dbReference>
<dbReference type="SMART" id="SM00255">
    <property type="entry name" value="TIR"/>
    <property type="match status" value="1"/>
</dbReference>
<dbReference type="Gene3D" id="3.80.10.10">
    <property type="entry name" value="Ribonuclease Inhibitor"/>
    <property type="match status" value="2"/>
</dbReference>
<dbReference type="SUPFAM" id="SSF52058">
    <property type="entry name" value="L domain-like"/>
    <property type="match status" value="1"/>
</dbReference>
<dbReference type="InterPro" id="IPR003593">
    <property type="entry name" value="AAA+_ATPase"/>
</dbReference>
<reference evidence="8" key="2">
    <citation type="submission" date="2025-08" db="UniProtKB">
        <authorList>
            <consortium name="RefSeq"/>
        </authorList>
    </citation>
    <scope>IDENTIFICATION</scope>
    <source>
        <tissue evidence="8">Leaf</tissue>
    </source>
</reference>
<reference evidence="7" key="1">
    <citation type="journal article" date="2014" name="Nat. Commun.">
        <title>The emerging biofuel crop Camelina sativa retains a highly undifferentiated hexaploid genome structure.</title>
        <authorList>
            <person name="Kagale S."/>
            <person name="Koh C."/>
            <person name="Nixon J."/>
            <person name="Bollina V."/>
            <person name="Clarke W.E."/>
            <person name="Tuteja R."/>
            <person name="Spillane C."/>
            <person name="Robinson S.J."/>
            <person name="Links M.G."/>
            <person name="Clarke C."/>
            <person name="Higgins E.E."/>
            <person name="Huebert T."/>
            <person name="Sharpe A.G."/>
            <person name="Parkin I.A."/>
        </authorList>
    </citation>
    <scope>NUCLEOTIDE SEQUENCE [LARGE SCALE GENOMIC DNA]</scope>
    <source>
        <strain evidence="7">cv. DH55</strain>
    </source>
</reference>
<evidence type="ECO:0000256" key="4">
    <source>
        <dbReference type="ARBA" id="ARBA00023027"/>
    </source>
</evidence>
<protein>
    <submittedName>
        <fullName evidence="8">Probable WRKY transcription factor 16</fullName>
    </submittedName>
</protein>
<dbReference type="Pfam" id="PF01582">
    <property type="entry name" value="TIR"/>
    <property type="match status" value="1"/>
</dbReference>
<organism evidence="7 8">
    <name type="scientific">Camelina sativa</name>
    <name type="common">False flax</name>
    <name type="synonym">Myagrum sativum</name>
    <dbReference type="NCBI Taxonomy" id="90675"/>
    <lineage>
        <taxon>Eukaryota</taxon>
        <taxon>Viridiplantae</taxon>
        <taxon>Streptophyta</taxon>
        <taxon>Embryophyta</taxon>
        <taxon>Tracheophyta</taxon>
        <taxon>Spermatophyta</taxon>
        <taxon>Magnoliopsida</taxon>
        <taxon>eudicotyledons</taxon>
        <taxon>Gunneridae</taxon>
        <taxon>Pentapetalae</taxon>
        <taxon>rosids</taxon>
        <taxon>malvids</taxon>
        <taxon>Brassicales</taxon>
        <taxon>Brassicaceae</taxon>
        <taxon>Camelineae</taxon>
        <taxon>Camelina</taxon>
    </lineage>
</organism>
<dbReference type="PRINTS" id="PR00364">
    <property type="entry name" value="DISEASERSIST"/>
</dbReference>
<dbReference type="InterPro" id="IPR027417">
    <property type="entry name" value="P-loop_NTPase"/>
</dbReference>
<keyword evidence="2" id="KW-0677">Repeat</keyword>
<dbReference type="RefSeq" id="XP_010494609.1">
    <property type="nucleotide sequence ID" value="XM_010496307.2"/>
</dbReference>
<accession>A0ABM0Y2V3</accession>
<proteinExistence type="predicted"/>
<dbReference type="PANTHER" id="PTHR11017">
    <property type="entry name" value="LEUCINE-RICH REPEAT-CONTAINING PROTEIN"/>
    <property type="match status" value="1"/>
</dbReference>
<dbReference type="SUPFAM" id="SSF46785">
    <property type="entry name" value="Winged helix' DNA-binding domain"/>
    <property type="match status" value="2"/>
</dbReference>
<dbReference type="SMART" id="SM00382">
    <property type="entry name" value="AAA"/>
    <property type="match status" value="2"/>
</dbReference>
<dbReference type="Gene3D" id="3.40.50.300">
    <property type="entry name" value="P-loop containing nucleotide triphosphate hydrolases"/>
    <property type="match status" value="2"/>
</dbReference>
<evidence type="ECO:0000259" key="6">
    <source>
        <dbReference type="PROSITE" id="PS50104"/>
    </source>
</evidence>
<gene>
    <name evidence="8" type="primary">LOC104771732</name>
</gene>
<keyword evidence="1" id="KW-0433">Leucine-rich repeat</keyword>
<evidence type="ECO:0000256" key="2">
    <source>
        <dbReference type="ARBA" id="ARBA00022737"/>
    </source>
</evidence>
<dbReference type="Gene3D" id="1.10.8.430">
    <property type="entry name" value="Helical domain of apoptotic protease-activating factors"/>
    <property type="match status" value="1"/>
</dbReference>
<evidence type="ECO:0000313" key="7">
    <source>
        <dbReference type="Proteomes" id="UP000694864"/>
    </source>
</evidence>
<name>A0ABM0Y2V3_CAMSA</name>
<dbReference type="Gene3D" id="3.40.50.10140">
    <property type="entry name" value="Toll/interleukin-1 receptor homology (TIR) domain"/>
    <property type="match status" value="1"/>
</dbReference>
<dbReference type="InterPro" id="IPR002182">
    <property type="entry name" value="NB-ARC"/>
</dbReference>
<dbReference type="PANTHER" id="PTHR11017:SF456">
    <property type="entry name" value="DISEASE RESISTANCE PROTEIN RRS1"/>
    <property type="match status" value="1"/>
</dbReference>